<feature type="transmembrane region" description="Helical" evidence="1">
    <location>
        <begin position="94"/>
        <end position="112"/>
    </location>
</feature>
<keyword evidence="1" id="KW-0812">Transmembrane</keyword>
<organism evidence="2 3">
    <name type="scientific">Sporolactobacillus spathodeae</name>
    <dbReference type="NCBI Taxonomy" id="1465502"/>
    <lineage>
        <taxon>Bacteria</taxon>
        <taxon>Bacillati</taxon>
        <taxon>Bacillota</taxon>
        <taxon>Bacilli</taxon>
        <taxon>Bacillales</taxon>
        <taxon>Sporolactobacillaceae</taxon>
        <taxon>Sporolactobacillus</taxon>
    </lineage>
</organism>
<dbReference type="InterPro" id="IPR025291">
    <property type="entry name" value="DUF4153"/>
</dbReference>
<dbReference type="Pfam" id="PF13687">
    <property type="entry name" value="DUF4153"/>
    <property type="match status" value="1"/>
</dbReference>
<feature type="transmembrane region" description="Helical" evidence="1">
    <location>
        <begin position="205"/>
        <end position="229"/>
    </location>
</feature>
<sequence length="497" mass="57359">MKKKMNENFNEKHLLMKSDVQLLIGAVLLGLLGDQFFYERNLGLSVPLFIIAFYSLYFGIINRTINVKSKTVPFLLVAIFLLALSFFIRSSSVLWLFDFMLLPFLIVLHTLLAEHQVAPTAPKILFDLLFGFLYRPFAFCLLPFQMVGKLLKRKSHMRSDSVFIKILIGIGLTVPLLLVIIPLLASADQIFNRLLGQIPQVFNSFNLGSVIGQTIFTTILAVCSFSYLWTLLHPQQWFWTVLNEKTGAVPNDTLDSVIVLTILAVINMIYLIFTAIQFSYLFGKLPQGYTYAGYARHGFFELVAVTLINLTLLLSLFYFDKQRRSAVAWLESLLIGCTLIMLVSAFTRMAVYEQMYGYTRLRLVTHAFMLFLAFLLLFTLYRIWQPRVRIVRFFLLAALTFIVAINYVNIDYWIAKNNIDRYQRTGKIDCNYLVSLSDDAVPQLVRLIGTGNGPVRQTIARDLAIRERTLERRTQWQSFNLSDYQSLRLLEHYRLQQ</sequence>
<name>A0ABS2Q5H3_9BACL</name>
<reference evidence="2 3" key="1">
    <citation type="submission" date="2021-01" db="EMBL/GenBank/DDBJ databases">
        <title>Genomic Encyclopedia of Type Strains, Phase IV (KMG-IV): sequencing the most valuable type-strain genomes for metagenomic binning, comparative biology and taxonomic classification.</title>
        <authorList>
            <person name="Goeker M."/>
        </authorList>
    </citation>
    <scope>NUCLEOTIDE SEQUENCE [LARGE SCALE GENOMIC DNA]</scope>
    <source>
        <strain evidence="2 3">DSM 100968</strain>
    </source>
</reference>
<evidence type="ECO:0000313" key="2">
    <source>
        <dbReference type="EMBL" id="MBM7657025.1"/>
    </source>
</evidence>
<feature type="transmembrane region" description="Helical" evidence="1">
    <location>
        <begin position="363"/>
        <end position="384"/>
    </location>
</feature>
<dbReference type="RefSeq" id="WP_205005389.1">
    <property type="nucleotide sequence ID" value="NZ_CBCRXA010000003.1"/>
</dbReference>
<evidence type="ECO:0000256" key="1">
    <source>
        <dbReference type="SAM" id="Phobius"/>
    </source>
</evidence>
<dbReference type="EMBL" id="JAFBEV010000003">
    <property type="protein sequence ID" value="MBM7657025.1"/>
    <property type="molecule type" value="Genomic_DNA"/>
</dbReference>
<gene>
    <name evidence="2" type="ORF">JOC27_000466</name>
</gene>
<feature type="transmembrane region" description="Helical" evidence="1">
    <location>
        <begin position="164"/>
        <end position="185"/>
    </location>
</feature>
<feature type="transmembrane region" description="Helical" evidence="1">
    <location>
        <begin position="124"/>
        <end position="144"/>
    </location>
</feature>
<evidence type="ECO:0008006" key="4">
    <source>
        <dbReference type="Google" id="ProtNLM"/>
    </source>
</evidence>
<keyword evidence="1" id="KW-0472">Membrane</keyword>
<accession>A0ABS2Q5H3</accession>
<feature type="transmembrane region" description="Helical" evidence="1">
    <location>
        <begin position="390"/>
        <end position="414"/>
    </location>
</feature>
<protein>
    <recommendedName>
        <fullName evidence="4">DUF4173 domain-containing protein</fullName>
    </recommendedName>
</protein>
<feature type="transmembrane region" description="Helical" evidence="1">
    <location>
        <begin position="257"/>
        <end position="278"/>
    </location>
</feature>
<feature type="transmembrane region" description="Helical" evidence="1">
    <location>
        <begin position="72"/>
        <end position="88"/>
    </location>
</feature>
<comment type="caution">
    <text evidence="2">The sequence shown here is derived from an EMBL/GenBank/DDBJ whole genome shotgun (WGS) entry which is preliminary data.</text>
</comment>
<keyword evidence="3" id="KW-1185">Reference proteome</keyword>
<keyword evidence="1" id="KW-1133">Transmembrane helix</keyword>
<dbReference type="Proteomes" id="UP000823201">
    <property type="component" value="Unassembled WGS sequence"/>
</dbReference>
<proteinExistence type="predicted"/>
<evidence type="ECO:0000313" key="3">
    <source>
        <dbReference type="Proteomes" id="UP000823201"/>
    </source>
</evidence>
<feature type="transmembrane region" description="Helical" evidence="1">
    <location>
        <begin position="299"/>
        <end position="319"/>
    </location>
</feature>
<feature type="transmembrane region" description="Helical" evidence="1">
    <location>
        <begin position="44"/>
        <end position="60"/>
    </location>
</feature>
<feature type="transmembrane region" description="Helical" evidence="1">
    <location>
        <begin position="325"/>
        <end position="351"/>
    </location>
</feature>